<name>A0A9P4GCI4_9PLEO</name>
<gene>
    <name evidence="1" type="ORF">K460DRAFT_368005</name>
</gene>
<evidence type="ECO:0000313" key="2">
    <source>
        <dbReference type="Proteomes" id="UP000800039"/>
    </source>
</evidence>
<accession>A0A9P4GCI4</accession>
<sequence>MPKNTFASWNSWPFMITTQPTIPATILHSTQQQSPLFRLPRELRDLVYQYYVAEREGYFYDARTRTISSQSGFTIRLSLPATCKIAAKELRGIAFQNNTINFKTLCSTDDGGQHLGLRSRAGRLKCLLLYTQIQRIRMVISVARLLKAEDLAHIHENYPAHSHWFDFPLQHAIEQQSDHLSGNCTPYDRHEVIGDDEFDNVLQYALELAKARDPSEFAARMSNLYGVGHSPLQKGLGGAWRTLFEEGAFAACYTWRPATWSIPDERELESMETLLTRPWTLDEQLAVTTPRDVFQDLDAHKWAQETKWFFSAAAVAIDFLRRLSFRTRQHMRKITLHEDFKAVSRPECHAEGLIPFCSENPRLRIERRIGFLSNLLPLANHHLDRRSEDEIWNFIFGGECLEAFVGWVEEVWKLRARGMPTQCFVLVIDGTTSPRESSEAWEFVKYAAAMQEGMLEYCQRRNISPNPREQDREITFRSYPLPWHLPARFSQTVRAMINGTGCIHFTGDTGEAWDGKAFIEARKDWTVEEWRKEWKKQVLDKCITTPFCGIVRQRYSHPS</sequence>
<dbReference type="Proteomes" id="UP000800039">
    <property type="component" value="Unassembled WGS sequence"/>
</dbReference>
<protein>
    <submittedName>
        <fullName evidence="1">Uncharacterized protein</fullName>
    </submittedName>
</protein>
<dbReference type="OrthoDB" id="3799754at2759"/>
<comment type="caution">
    <text evidence="1">The sequence shown here is derived from an EMBL/GenBank/DDBJ whole genome shotgun (WGS) entry which is preliminary data.</text>
</comment>
<organism evidence="1 2">
    <name type="scientific">Cucurbitaria berberidis CBS 394.84</name>
    <dbReference type="NCBI Taxonomy" id="1168544"/>
    <lineage>
        <taxon>Eukaryota</taxon>
        <taxon>Fungi</taxon>
        <taxon>Dikarya</taxon>
        <taxon>Ascomycota</taxon>
        <taxon>Pezizomycotina</taxon>
        <taxon>Dothideomycetes</taxon>
        <taxon>Pleosporomycetidae</taxon>
        <taxon>Pleosporales</taxon>
        <taxon>Pleosporineae</taxon>
        <taxon>Cucurbitariaceae</taxon>
        <taxon>Cucurbitaria</taxon>
    </lineage>
</organism>
<dbReference type="GeneID" id="63850942"/>
<evidence type="ECO:0000313" key="1">
    <source>
        <dbReference type="EMBL" id="KAF1843075.1"/>
    </source>
</evidence>
<dbReference type="EMBL" id="ML976617">
    <property type="protein sequence ID" value="KAF1843075.1"/>
    <property type="molecule type" value="Genomic_DNA"/>
</dbReference>
<reference evidence="1" key="1">
    <citation type="submission" date="2020-01" db="EMBL/GenBank/DDBJ databases">
        <authorList>
            <consortium name="DOE Joint Genome Institute"/>
            <person name="Haridas S."/>
            <person name="Albert R."/>
            <person name="Binder M."/>
            <person name="Bloem J."/>
            <person name="Labutti K."/>
            <person name="Salamov A."/>
            <person name="Andreopoulos B."/>
            <person name="Baker S.E."/>
            <person name="Barry K."/>
            <person name="Bills G."/>
            <person name="Bluhm B.H."/>
            <person name="Cannon C."/>
            <person name="Castanera R."/>
            <person name="Culley D.E."/>
            <person name="Daum C."/>
            <person name="Ezra D."/>
            <person name="Gonzalez J.B."/>
            <person name="Henrissat B."/>
            <person name="Kuo A."/>
            <person name="Liang C."/>
            <person name="Lipzen A."/>
            <person name="Lutzoni F."/>
            <person name="Magnuson J."/>
            <person name="Mondo S."/>
            <person name="Nolan M."/>
            <person name="Ohm R."/>
            <person name="Pangilinan J."/>
            <person name="Park H.-J."/>
            <person name="Ramirez L."/>
            <person name="Alfaro M."/>
            <person name="Sun H."/>
            <person name="Tritt A."/>
            <person name="Yoshinaga Y."/>
            <person name="Zwiers L.-H."/>
            <person name="Turgeon B.G."/>
            <person name="Goodwin S.B."/>
            <person name="Spatafora J.W."/>
            <person name="Crous P.W."/>
            <person name="Grigoriev I.V."/>
        </authorList>
    </citation>
    <scope>NUCLEOTIDE SEQUENCE</scope>
    <source>
        <strain evidence="1">CBS 394.84</strain>
    </source>
</reference>
<dbReference type="AlphaFoldDB" id="A0A9P4GCI4"/>
<proteinExistence type="predicted"/>
<keyword evidence="2" id="KW-1185">Reference proteome</keyword>
<dbReference type="RefSeq" id="XP_040785638.1">
    <property type="nucleotide sequence ID" value="XM_040933691.1"/>
</dbReference>